<feature type="non-terminal residue" evidence="2">
    <location>
        <position position="57"/>
    </location>
</feature>
<dbReference type="GO" id="GO:0016491">
    <property type="term" value="F:oxidoreductase activity"/>
    <property type="evidence" value="ECO:0007669"/>
    <property type="project" value="UniProtKB-KW"/>
</dbReference>
<dbReference type="Proteomes" id="UP000473571">
    <property type="component" value="Unassembled WGS sequence"/>
</dbReference>
<name>A0A6L3N5V1_9BURK</name>
<reference evidence="2 3" key="1">
    <citation type="submission" date="2019-09" db="EMBL/GenBank/DDBJ databases">
        <title>Draft genome sequences of 48 bacterial type strains from the CCUG.</title>
        <authorList>
            <person name="Tunovic T."/>
            <person name="Pineiro-Iglesias B."/>
            <person name="Unosson C."/>
            <person name="Inganas E."/>
            <person name="Ohlen M."/>
            <person name="Cardew S."/>
            <person name="Jensie-Markopoulos S."/>
            <person name="Salva-Serra F."/>
            <person name="Jaen-Luchoro D."/>
            <person name="Karlsson R."/>
            <person name="Svensson-Stadler L."/>
            <person name="Chun J."/>
            <person name="Moore E."/>
        </authorList>
    </citation>
    <scope>NUCLEOTIDE SEQUENCE [LARGE SCALE GENOMIC DNA]</scope>
    <source>
        <strain evidence="2 3">CCUG 65687</strain>
    </source>
</reference>
<dbReference type="EMBL" id="VZOL01001146">
    <property type="protein sequence ID" value="KAB0641729.1"/>
    <property type="molecule type" value="Genomic_DNA"/>
</dbReference>
<dbReference type="SUPFAM" id="SSF53720">
    <property type="entry name" value="ALDH-like"/>
    <property type="match status" value="1"/>
</dbReference>
<dbReference type="InterPro" id="IPR016161">
    <property type="entry name" value="Ald_DH/histidinol_DH"/>
</dbReference>
<dbReference type="AlphaFoldDB" id="A0A6L3N5V1"/>
<proteinExistence type="predicted"/>
<dbReference type="InterPro" id="IPR016162">
    <property type="entry name" value="Ald_DH_N"/>
</dbReference>
<accession>A0A6L3N5V1</accession>
<organism evidence="2 3">
    <name type="scientific">Burkholderia territorii</name>
    <dbReference type="NCBI Taxonomy" id="1503055"/>
    <lineage>
        <taxon>Bacteria</taxon>
        <taxon>Pseudomonadati</taxon>
        <taxon>Pseudomonadota</taxon>
        <taxon>Betaproteobacteria</taxon>
        <taxon>Burkholderiales</taxon>
        <taxon>Burkholderiaceae</taxon>
        <taxon>Burkholderia</taxon>
        <taxon>Burkholderia cepacia complex</taxon>
    </lineage>
</organism>
<evidence type="ECO:0000256" key="1">
    <source>
        <dbReference type="ARBA" id="ARBA00023002"/>
    </source>
</evidence>
<evidence type="ECO:0000313" key="2">
    <source>
        <dbReference type="EMBL" id="KAB0641729.1"/>
    </source>
</evidence>
<evidence type="ECO:0000313" key="3">
    <source>
        <dbReference type="Proteomes" id="UP000473571"/>
    </source>
</evidence>
<comment type="caution">
    <text evidence="2">The sequence shown here is derived from an EMBL/GenBank/DDBJ whole genome shotgun (WGS) entry which is preliminary data.</text>
</comment>
<sequence>MNPVPAYTSDADVGHYVDGAPVAGRSGRFQDVFNPALGRAVRRVALAGDDEVQQAVA</sequence>
<gene>
    <name evidence="2" type="ORF">F7R13_34040</name>
</gene>
<keyword evidence="1" id="KW-0560">Oxidoreductase</keyword>
<dbReference type="Gene3D" id="3.40.605.10">
    <property type="entry name" value="Aldehyde Dehydrogenase, Chain A, domain 1"/>
    <property type="match status" value="1"/>
</dbReference>
<protein>
    <submittedName>
        <fullName evidence="2">Methylmalonate-semialdehyde dehydrogenase (CoA acylating)</fullName>
    </submittedName>
</protein>